<evidence type="ECO:0000259" key="1">
    <source>
        <dbReference type="Pfam" id="PF20150"/>
    </source>
</evidence>
<name>A0A9P9W975_9PEZI</name>
<gene>
    <name evidence="2" type="ORF">JX265_013009</name>
</gene>
<dbReference type="Pfam" id="PF20150">
    <property type="entry name" value="2EXR"/>
    <property type="match status" value="1"/>
</dbReference>
<comment type="caution">
    <text evidence="2">The sequence shown here is derived from an EMBL/GenBank/DDBJ whole genome shotgun (WGS) entry which is preliminary data.</text>
</comment>
<dbReference type="AlphaFoldDB" id="A0A9P9W975"/>
<accession>A0A9P9W975</accession>
<sequence>MAGQEGYFHLFSSLPAEIRLEIWQYTCCQPRVVEVYYDAAQDICTTSTPQPAALHVCTESRREASRVYKPLFGTISYAANIYFHPDLDTLYIPRPTYMGYDDNARDFTQLVTGAADISNLALDHVNPAIRKPWETYNKYALMQSFPRVSEVYLVLDSNSENGVENDRAKHGFLRLAEPARDSSEVCKLLQDIKMSFAYEVGADFGFDDKTEGAPQQPALVLKSRVETDYLRLL</sequence>
<dbReference type="EMBL" id="JAFIMR010000061">
    <property type="protein sequence ID" value="KAI1852550.1"/>
    <property type="molecule type" value="Genomic_DNA"/>
</dbReference>
<feature type="domain" description="2EXR" evidence="1">
    <location>
        <begin position="8"/>
        <end position="90"/>
    </location>
</feature>
<dbReference type="PANTHER" id="PTHR35910:SF6">
    <property type="entry name" value="2EXR DOMAIN-CONTAINING PROTEIN"/>
    <property type="match status" value="1"/>
</dbReference>
<dbReference type="OrthoDB" id="3513892at2759"/>
<evidence type="ECO:0000313" key="2">
    <source>
        <dbReference type="EMBL" id="KAI1852550.1"/>
    </source>
</evidence>
<protein>
    <recommendedName>
        <fullName evidence="1">2EXR domain-containing protein</fullName>
    </recommendedName>
</protein>
<organism evidence="2 3">
    <name type="scientific">Neoarthrinium moseri</name>
    <dbReference type="NCBI Taxonomy" id="1658444"/>
    <lineage>
        <taxon>Eukaryota</taxon>
        <taxon>Fungi</taxon>
        <taxon>Dikarya</taxon>
        <taxon>Ascomycota</taxon>
        <taxon>Pezizomycotina</taxon>
        <taxon>Sordariomycetes</taxon>
        <taxon>Xylariomycetidae</taxon>
        <taxon>Amphisphaeriales</taxon>
        <taxon>Apiosporaceae</taxon>
        <taxon>Neoarthrinium</taxon>
    </lineage>
</organism>
<proteinExistence type="predicted"/>
<dbReference type="PANTHER" id="PTHR35910">
    <property type="entry name" value="2EXR DOMAIN-CONTAINING PROTEIN"/>
    <property type="match status" value="1"/>
</dbReference>
<reference evidence="2" key="1">
    <citation type="submission" date="2021-03" db="EMBL/GenBank/DDBJ databases">
        <title>Revisited historic fungal species revealed as producer of novel bioactive compounds through whole genome sequencing and comparative genomics.</title>
        <authorList>
            <person name="Vignolle G.A."/>
            <person name="Hochenegger N."/>
            <person name="Mach R.L."/>
            <person name="Mach-Aigner A.R."/>
            <person name="Javad Rahimi M."/>
            <person name="Salim K.A."/>
            <person name="Chan C.M."/>
            <person name="Lim L.B.L."/>
            <person name="Cai F."/>
            <person name="Druzhinina I.S."/>
            <person name="U'Ren J.M."/>
            <person name="Derntl C."/>
        </authorList>
    </citation>
    <scope>NUCLEOTIDE SEQUENCE</scope>
    <source>
        <strain evidence="2">TUCIM 5799</strain>
    </source>
</reference>
<evidence type="ECO:0000313" key="3">
    <source>
        <dbReference type="Proteomes" id="UP000829685"/>
    </source>
</evidence>
<dbReference type="Proteomes" id="UP000829685">
    <property type="component" value="Unassembled WGS sequence"/>
</dbReference>
<keyword evidence="3" id="KW-1185">Reference proteome</keyword>
<dbReference type="InterPro" id="IPR045518">
    <property type="entry name" value="2EXR"/>
</dbReference>